<organism evidence="2 3">
    <name type="scientific">Paractinoplanes deccanensis</name>
    <dbReference type="NCBI Taxonomy" id="113561"/>
    <lineage>
        <taxon>Bacteria</taxon>
        <taxon>Bacillati</taxon>
        <taxon>Actinomycetota</taxon>
        <taxon>Actinomycetes</taxon>
        <taxon>Micromonosporales</taxon>
        <taxon>Micromonosporaceae</taxon>
        <taxon>Paractinoplanes</taxon>
    </lineage>
</organism>
<evidence type="ECO:0000313" key="2">
    <source>
        <dbReference type="EMBL" id="GID72919.1"/>
    </source>
</evidence>
<gene>
    <name evidence="2" type="ORF">Ade02nite_15600</name>
</gene>
<name>A0ABQ3XYU4_9ACTN</name>
<sequence length="70" mass="7195">MQLGLEGADLPGQRGLRDVQLGGGPPEVEMPGHGHEVAEFAQVDVDASRVLQTPGRVLDAGRPPGAAWGA</sequence>
<evidence type="ECO:0000256" key="1">
    <source>
        <dbReference type="SAM" id="MobiDB-lite"/>
    </source>
</evidence>
<evidence type="ECO:0000313" key="3">
    <source>
        <dbReference type="Proteomes" id="UP000609879"/>
    </source>
</evidence>
<reference evidence="2 3" key="1">
    <citation type="submission" date="2021-01" db="EMBL/GenBank/DDBJ databases">
        <title>Whole genome shotgun sequence of Actinoplanes deccanensis NBRC 13994.</title>
        <authorList>
            <person name="Komaki H."/>
            <person name="Tamura T."/>
        </authorList>
    </citation>
    <scope>NUCLEOTIDE SEQUENCE [LARGE SCALE GENOMIC DNA]</scope>
    <source>
        <strain evidence="2 3">NBRC 13994</strain>
    </source>
</reference>
<keyword evidence="3" id="KW-1185">Reference proteome</keyword>
<protein>
    <submittedName>
        <fullName evidence="2">Uncharacterized protein</fullName>
    </submittedName>
</protein>
<accession>A0ABQ3XYU4</accession>
<proteinExistence type="predicted"/>
<feature type="region of interest" description="Disordered" evidence="1">
    <location>
        <begin position="1"/>
        <end position="27"/>
    </location>
</feature>
<comment type="caution">
    <text evidence="2">The sequence shown here is derived from an EMBL/GenBank/DDBJ whole genome shotgun (WGS) entry which is preliminary data.</text>
</comment>
<dbReference type="Proteomes" id="UP000609879">
    <property type="component" value="Unassembled WGS sequence"/>
</dbReference>
<dbReference type="EMBL" id="BOMI01000023">
    <property type="protein sequence ID" value="GID72919.1"/>
    <property type="molecule type" value="Genomic_DNA"/>
</dbReference>